<reference evidence="2 3" key="1">
    <citation type="submission" date="2017-11" db="EMBL/GenBank/DDBJ databases">
        <title>De-novo sequencing of pomegranate (Punica granatum L.) genome.</title>
        <authorList>
            <person name="Akparov Z."/>
            <person name="Amiraslanov A."/>
            <person name="Hajiyeva S."/>
            <person name="Abbasov M."/>
            <person name="Kaur K."/>
            <person name="Hamwieh A."/>
            <person name="Solovyev V."/>
            <person name="Salamov A."/>
            <person name="Braich B."/>
            <person name="Kosarev P."/>
            <person name="Mahmoud A."/>
            <person name="Hajiyev E."/>
            <person name="Babayeva S."/>
            <person name="Izzatullayeva V."/>
            <person name="Mammadov A."/>
            <person name="Mammadov A."/>
            <person name="Sharifova S."/>
            <person name="Ojaghi J."/>
            <person name="Eynullazada K."/>
            <person name="Bayramov B."/>
            <person name="Abdulazimova A."/>
            <person name="Shahmuradov I."/>
        </authorList>
    </citation>
    <scope>NUCLEOTIDE SEQUENCE [LARGE SCALE GENOMIC DNA]</scope>
    <source>
        <strain evidence="3">cv. AG2017</strain>
        <tissue evidence="2">Leaf</tissue>
    </source>
</reference>
<evidence type="ECO:0000313" key="2">
    <source>
        <dbReference type="EMBL" id="PKI57765.1"/>
    </source>
</evidence>
<evidence type="ECO:0000256" key="1">
    <source>
        <dbReference type="SAM" id="MobiDB-lite"/>
    </source>
</evidence>
<feature type="compositionally biased region" description="Low complexity" evidence="1">
    <location>
        <begin position="45"/>
        <end position="65"/>
    </location>
</feature>
<evidence type="ECO:0000313" key="3">
    <source>
        <dbReference type="Proteomes" id="UP000233551"/>
    </source>
</evidence>
<comment type="caution">
    <text evidence="2">The sequence shown here is derived from an EMBL/GenBank/DDBJ whole genome shotgun (WGS) entry which is preliminary data.</text>
</comment>
<organism evidence="2 3">
    <name type="scientific">Punica granatum</name>
    <name type="common">Pomegranate</name>
    <dbReference type="NCBI Taxonomy" id="22663"/>
    <lineage>
        <taxon>Eukaryota</taxon>
        <taxon>Viridiplantae</taxon>
        <taxon>Streptophyta</taxon>
        <taxon>Embryophyta</taxon>
        <taxon>Tracheophyta</taxon>
        <taxon>Spermatophyta</taxon>
        <taxon>Magnoliopsida</taxon>
        <taxon>eudicotyledons</taxon>
        <taxon>Gunneridae</taxon>
        <taxon>Pentapetalae</taxon>
        <taxon>rosids</taxon>
        <taxon>malvids</taxon>
        <taxon>Myrtales</taxon>
        <taxon>Lythraceae</taxon>
        <taxon>Punica</taxon>
    </lineage>
</organism>
<protein>
    <submittedName>
        <fullName evidence="2">Uncharacterized protein</fullName>
    </submittedName>
</protein>
<keyword evidence="3" id="KW-1185">Reference proteome</keyword>
<proteinExistence type="predicted"/>
<sequence>MSRHRRQASRLLPPDILAGDDLQRPISPESNQASKVAAAASIGLGHSTTSPGASGTSAAGKTSAADKAQEGDVSAYVHSPATLKKPPGPKNT</sequence>
<gene>
    <name evidence="2" type="ORF">CRG98_021832</name>
</gene>
<accession>A0A2I0JNA2</accession>
<dbReference type="EMBL" id="PGOL01001490">
    <property type="protein sequence ID" value="PKI57765.1"/>
    <property type="molecule type" value="Genomic_DNA"/>
</dbReference>
<name>A0A2I0JNA2_PUNGR</name>
<dbReference type="Proteomes" id="UP000233551">
    <property type="component" value="Unassembled WGS sequence"/>
</dbReference>
<feature type="region of interest" description="Disordered" evidence="1">
    <location>
        <begin position="1"/>
        <end position="92"/>
    </location>
</feature>
<dbReference type="AlphaFoldDB" id="A0A2I0JNA2"/>